<dbReference type="EMBL" id="ADLN01000120">
    <property type="protein sequence ID" value="EHI57502.1"/>
    <property type="molecule type" value="Genomic_DNA"/>
</dbReference>
<evidence type="ECO:0000313" key="3">
    <source>
        <dbReference type="Proteomes" id="UP000005384"/>
    </source>
</evidence>
<dbReference type="HOGENOM" id="CLU_939338_0_0_9"/>
<organism evidence="2 3">
    <name type="scientific">Hungatella hathewayi WAL-18680</name>
    <dbReference type="NCBI Taxonomy" id="742737"/>
    <lineage>
        <taxon>Bacteria</taxon>
        <taxon>Bacillati</taxon>
        <taxon>Bacillota</taxon>
        <taxon>Clostridia</taxon>
        <taxon>Lachnospirales</taxon>
        <taxon>Lachnospiraceae</taxon>
        <taxon>Hungatella</taxon>
    </lineage>
</organism>
<protein>
    <recommendedName>
        <fullName evidence="4">Cache domain-containing protein</fullName>
    </recommendedName>
</protein>
<dbReference type="RefSeq" id="WP_006782599.1">
    <property type="nucleotide sequence ID" value="NZ_CP040506.1"/>
</dbReference>
<dbReference type="OrthoDB" id="9805474at2"/>
<keyword evidence="1" id="KW-1133">Transmembrane helix</keyword>
<gene>
    <name evidence="2" type="ORF">HMPREF9473_04611</name>
</gene>
<dbReference type="PATRIC" id="fig|742737.3.peg.4598"/>
<evidence type="ECO:0000313" key="2">
    <source>
        <dbReference type="EMBL" id="EHI57502.1"/>
    </source>
</evidence>
<evidence type="ECO:0000256" key="1">
    <source>
        <dbReference type="SAM" id="Phobius"/>
    </source>
</evidence>
<name>G5IM83_9FIRM</name>
<keyword evidence="3" id="KW-1185">Reference proteome</keyword>
<reference evidence="2 3" key="1">
    <citation type="submission" date="2011-08" db="EMBL/GenBank/DDBJ databases">
        <title>The Genome Sequence of Clostridium hathewayi WAL-18680.</title>
        <authorList>
            <consortium name="The Broad Institute Genome Sequencing Platform"/>
            <person name="Earl A."/>
            <person name="Ward D."/>
            <person name="Feldgarden M."/>
            <person name="Gevers D."/>
            <person name="Finegold S.M."/>
            <person name="Summanen P.H."/>
            <person name="Molitoris D.R."/>
            <person name="Song M."/>
            <person name="Daigneault M."/>
            <person name="Allen-Vercoe E."/>
            <person name="Young S.K."/>
            <person name="Zeng Q."/>
            <person name="Gargeya S."/>
            <person name="Fitzgerald M."/>
            <person name="Haas B."/>
            <person name="Abouelleil A."/>
            <person name="Alvarado L."/>
            <person name="Arachchi H.M."/>
            <person name="Berlin A."/>
            <person name="Brown A."/>
            <person name="Chapman S.B."/>
            <person name="Chen Z."/>
            <person name="Dunbar C."/>
            <person name="Freedman E."/>
            <person name="Gearin G."/>
            <person name="Gellesch M."/>
            <person name="Goldberg J."/>
            <person name="Griggs A."/>
            <person name="Gujja S."/>
            <person name="Heiman D."/>
            <person name="Howarth C."/>
            <person name="Larson L."/>
            <person name="Lui A."/>
            <person name="MacDonald P.J.P."/>
            <person name="Montmayeur A."/>
            <person name="Murphy C."/>
            <person name="Neiman D."/>
            <person name="Pearson M."/>
            <person name="Priest M."/>
            <person name="Roberts A."/>
            <person name="Saif S."/>
            <person name="Shea T."/>
            <person name="Shenoy N."/>
            <person name="Sisk P."/>
            <person name="Stolte C."/>
            <person name="Sykes S."/>
            <person name="Wortman J."/>
            <person name="Nusbaum C."/>
            <person name="Birren B."/>
        </authorList>
    </citation>
    <scope>NUCLEOTIDE SEQUENCE [LARGE SCALE GENOMIC DNA]</scope>
    <source>
        <strain evidence="2 3">WAL-18680</strain>
    </source>
</reference>
<sequence length="296" mass="31900">MRRKISRICCAGVAVCLILGLVMSFARYSRMVAQSSCIGAQGPIQKSLESTLNLLEEISQEPWMAPGVIPYQEKADRLDHYNEIWGYRMIRAVDTSGGVYRADSEKAVSNLNSREYIQTLWLTNEPQITDAFLAGADGTTLNYTVAVAVAGNAQENGAAFAAIDDMEIREILGAQPMHTILLGKKQQCMSGDEGPLIGVTLETMLASARLIGGSLENTLLQVRNEESGTFWCLDGWMPVCYAFHNVGMGSGWTVLTSVSFADVAGALLPAVIVTVAGLVLAVAAFGLLLEKKEQVS</sequence>
<evidence type="ECO:0008006" key="4">
    <source>
        <dbReference type="Google" id="ProtNLM"/>
    </source>
</evidence>
<keyword evidence="1" id="KW-0472">Membrane</keyword>
<proteinExistence type="predicted"/>
<comment type="caution">
    <text evidence="2">The sequence shown here is derived from an EMBL/GenBank/DDBJ whole genome shotgun (WGS) entry which is preliminary data.</text>
</comment>
<dbReference type="Proteomes" id="UP000005384">
    <property type="component" value="Unassembled WGS sequence"/>
</dbReference>
<keyword evidence="1" id="KW-0812">Transmembrane</keyword>
<accession>G5IM83</accession>
<dbReference type="AlphaFoldDB" id="G5IM83"/>
<feature type="transmembrane region" description="Helical" evidence="1">
    <location>
        <begin position="266"/>
        <end position="289"/>
    </location>
</feature>